<dbReference type="PROSITE" id="PS50878">
    <property type="entry name" value="RT_POL"/>
    <property type="match status" value="1"/>
</dbReference>
<dbReference type="SUPFAM" id="SSF56672">
    <property type="entry name" value="DNA/RNA polymerases"/>
    <property type="match status" value="1"/>
</dbReference>
<comment type="caution">
    <text evidence="3">The sequence shown here is derived from an EMBL/GenBank/DDBJ whole genome shotgun (WGS) entry which is preliminary data.</text>
</comment>
<feature type="region of interest" description="Disordered" evidence="1">
    <location>
        <begin position="252"/>
        <end position="332"/>
    </location>
</feature>
<evidence type="ECO:0000259" key="2">
    <source>
        <dbReference type="PROSITE" id="PS50878"/>
    </source>
</evidence>
<name>A0A699I837_TANCI</name>
<feature type="compositionally biased region" description="Acidic residues" evidence="1">
    <location>
        <begin position="210"/>
        <end position="220"/>
    </location>
</feature>
<accession>A0A699I837</accession>
<feature type="domain" description="Reverse transcriptase" evidence="2">
    <location>
        <begin position="534"/>
        <end position="712"/>
    </location>
</feature>
<feature type="compositionally biased region" description="Low complexity" evidence="1">
    <location>
        <begin position="392"/>
        <end position="401"/>
    </location>
</feature>
<feature type="compositionally biased region" description="Polar residues" evidence="1">
    <location>
        <begin position="365"/>
        <end position="381"/>
    </location>
</feature>
<feature type="compositionally biased region" description="Basic and acidic residues" evidence="1">
    <location>
        <begin position="176"/>
        <end position="209"/>
    </location>
</feature>
<evidence type="ECO:0000313" key="3">
    <source>
        <dbReference type="EMBL" id="GEZ33668.1"/>
    </source>
</evidence>
<dbReference type="CDD" id="cd01650">
    <property type="entry name" value="RT_nLTR_like"/>
    <property type="match status" value="1"/>
</dbReference>
<feature type="compositionally biased region" description="Low complexity" evidence="1">
    <location>
        <begin position="260"/>
        <end position="272"/>
    </location>
</feature>
<feature type="region of interest" description="Disordered" evidence="1">
    <location>
        <begin position="362"/>
        <end position="401"/>
    </location>
</feature>
<proteinExistence type="predicted"/>
<sequence>MGVLIPFIVFSQVMPTPVQSDLEIISQTDGAQSSRVPISLSYDPYRAVKQSYLVDTDIEYGPLGDLRETEILQPLPSTPLLEAPLETKEFEASEPSDNRITTPHSTAPSDSTTLLSPDHPLAQTSPISTRASHYYKAIALSPSSFYKRYRSSYETPSPSSSLTLPIRKRYRGTSELVKDTKDESLDLDTKREGSKDEGPSSEDGGHGSEDEGIGSEEEAASEGQQQAVLVVDTAADEPLGLGYGASRRRELALGKGSVHSTSPSPSSYLTLPIRKRYRGTSEHVEDTKDESSDLDTEREGSEHEGPGLEDGGHGSEDERLGSDEEAASEGQQQAVLVVDTAVDEPLGLGYGALRRRELALGEGSVHSTSEIGKSSRSMSEQQRVEETPTPKPQSSSSLPISPSSLVASLVTTPAATIAVGKDEFLKVGVQLEVQESILLDHTQRLDALPPTLFKGYDRDIRELYTRSREEEDIRKRWGEYFSSLFNKNPFNESRADVGRAVGSSSLHIHYECYYSRINQGEVKTGLKKMGRYKAIFSSAKILDEWRLSEVIPIYKNKGDAQACSNYRGIKLRSHTTKLWERVIDRRLRRETKVSENQSGFMLGRSTTEAIHLLRSLIEKYSEKQRDFHMAFLDLEKAYDSVPRELVWKTLIDKGTLRRYSRVIKDMYEVAKTRVRTTVGNTDFFPVEVGLHQGSAISPYLFTLILDELSRGI</sequence>
<evidence type="ECO:0000256" key="1">
    <source>
        <dbReference type="SAM" id="MobiDB-lite"/>
    </source>
</evidence>
<dbReference type="Pfam" id="PF00078">
    <property type="entry name" value="RVT_1"/>
    <property type="match status" value="1"/>
</dbReference>
<feature type="compositionally biased region" description="Polar residues" evidence="1">
    <location>
        <begin position="98"/>
        <end position="115"/>
    </location>
</feature>
<dbReference type="AlphaFoldDB" id="A0A699I837"/>
<reference evidence="3" key="1">
    <citation type="journal article" date="2019" name="Sci. Rep.">
        <title>Draft genome of Tanacetum cinerariifolium, the natural source of mosquito coil.</title>
        <authorList>
            <person name="Yamashiro T."/>
            <person name="Shiraishi A."/>
            <person name="Satake H."/>
            <person name="Nakayama K."/>
        </authorList>
    </citation>
    <scope>NUCLEOTIDE SEQUENCE</scope>
</reference>
<dbReference type="InterPro" id="IPR043502">
    <property type="entry name" value="DNA/RNA_pol_sf"/>
</dbReference>
<protein>
    <submittedName>
        <fullName evidence="3">Retrovirus-related Pol polyprotein LINE-1</fullName>
    </submittedName>
</protein>
<dbReference type="PANTHER" id="PTHR19446">
    <property type="entry name" value="REVERSE TRANSCRIPTASES"/>
    <property type="match status" value="1"/>
</dbReference>
<feature type="region of interest" description="Disordered" evidence="1">
    <location>
        <begin position="173"/>
        <end position="233"/>
    </location>
</feature>
<dbReference type="InterPro" id="IPR000477">
    <property type="entry name" value="RT_dom"/>
</dbReference>
<feature type="region of interest" description="Disordered" evidence="1">
    <location>
        <begin position="88"/>
        <end position="127"/>
    </location>
</feature>
<gene>
    <name evidence="3" type="ORF">Tci_505641</name>
</gene>
<dbReference type="EMBL" id="BKCJ010266881">
    <property type="protein sequence ID" value="GEZ33668.1"/>
    <property type="molecule type" value="Genomic_DNA"/>
</dbReference>
<organism evidence="3">
    <name type="scientific">Tanacetum cinerariifolium</name>
    <name type="common">Dalmatian daisy</name>
    <name type="synonym">Chrysanthemum cinerariifolium</name>
    <dbReference type="NCBI Taxonomy" id="118510"/>
    <lineage>
        <taxon>Eukaryota</taxon>
        <taxon>Viridiplantae</taxon>
        <taxon>Streptophyta</taxon>
        <taxon>Embryophyta</taxon>
        <taxon>Tracheophyta</taxon>
        <taxon>Spermatophyta</taxon>
        <taxon>Magnoliopsida</taxon>
        <taxon>eudicotyledons</taxon>
        <taxon>Gunneridae</taxon>
        <taxon>Pentapetalae</taxon>
        <taxon>asterids</taxon>
        <taxon>campanulids</taxon>
        <taxon>Asterales</taxon>
        <taxon>Asteraceae</taxon>
        <taxon>Asteroideae</taxon>
        <taxon>Anthemideae</taxon>
        <taxon>Anthemidinae</taxon>
        <taxon>Tanacetum</taxon>
    </lineage>
</organism>
<feature type="compositionally biased region" description="Basic and acidic residues" evidence="1">
    <location>
        <begin position="279"/>
        <end position="322"/>
    </location>
</feature>